<dbReference type="AlphaFoldDB" id="A0A2P5ESM9"/>
<evidence type="ECO:0000313" key="2">
    <source>
        <dbReference type="Proteomes" id="UP000237000"/>
    </source>
</evidence>
<accession>A0A2P5ESM9</accession>
<feature type="non-terminal residue" evidence="1">
    <location>
        <position position="1"/>
    </location>
</feature>
<reference evidence="2" key="1">
    <citation type="submission" date="2016-06" db="EMBL/GenBank/DDBJ databases">
        <title>Parallel loss of symbiosis genes in relatives of nitrogen-fixing non-legume Parasponia.</title>
        <authorList>
            <person name="Van Velzen R."/>
            <person name="Holmer R."/>
            <person name="Bu F."/>
            <person name="Rutten L."/>
            <person name="Van Zeijl A."/>
            <person name="Liu W."/>
            <person name="Santuari L."/>
            <person name="Cao Q."/>
            <person name="Sharma T."/>
            <person name="Shen D."/>
            <person name="Roswanjaya Y."/>
            <person name="Wardhani T."/>
            <person name="Kalhor M.S."/>
            <person name="Jansen J."/>
            <person name="Van den Hoogen J."/>
            <person name="Gungor B."/>
            <person name="Hartog M."/>
            <person name="Hontelez J."/>
            <person name="Verver J."/>
            <person name="Yang W.-C."/>
            <person name="Schijlen E."/>
            <person name="Repin R."/>
            <person name="Schilthuizen M."/>
            <person name="Schranz E."/>
            <person name="Heidstra R."/>
            <person name="Miyata K."/>
            <person name="Fedorova E."/>
            <person name="Kohlen W."/>
            <person name="Bisseling T."/>
            <person name="Smit S."/>
            <person name="Geurts R."/>
        </authorList>
    </citation>
    <scope>NUCLEOTIDE SEQUENCE [LARGE SCALE GENOMIC DNA]</scope>
    <source>
        <strain evidence="2">cv. RG33-2</strain>
    </source>
</reference>
<name>A0A2P5ESM9_TREOI</name>
<keyword evidence="2" id="KW-1185">Reference proteome</keyword>
<protein>
    <submittedName>
        <fullName evidence="1">Uncharacterized protein</fullName>
    </submittedName>
</protein>
<evidence type="ECO:0000313" key="1">
    <source>
        <dbReference type="EMBL" id="PON88542.1"/>
    </source>
</evidence>
<dbReference type="Proteomes" id="UP000237000">
    <property type="component" value="Unassembled WGS sequence"/>
</dbReference>
<organism evidence="1 2">
    <name type="scientific">Trema orientale</name>
    <name type="common">Charcoal tree</name>
    <name type="synonym">Celtis orientalis</name>
    <dbReference type="NCBI Taxonomy" id="63057"/>
    <lineage>
        <taxon>Eukaryota</taxon>
        <taxon>Viridiplantae</taxon>
        <taxon>Streptophyta</taxon>
        <taxon>Embryophyta</taxon>
        <taxon>Tracheophyta</taxon>
        <taxon>Spermatophyta</taxon>
        <taxon>Magnoliopsida</taxon>
        <taxon>eudicotyledons</taxon>
        <taxon>Gunneridae</taxon>
        <taxon>Pentapetalae</taxon>
        <taxon>rosids</taxon>
        <taxon>fabids</taxon>
        <taxon>Rosales</taxon>
        <taxon>Cannabaceae</taxon>
        <taxon>Trema</taxon>
    </lineage>
</organism>
<comment type="caution">
    <text evidence="1">The sequence shown here is derived from an EMBL/GenBank/DDBJ whole genome shotgun (WGS) entry which is preliminary data.</text>
</comment>
<proteinExistence type="predicted"/>
<dbReference type="InParanoid" id="A0A2P5ESM9"/>
<gene>
    <name evidence="1" type="ORF">TorRG33x02_156070</name>
</gene>
<dbReference type="EMBL" id="JXTC01000104">
    <property type="protein sequence ID" value="PON88542.1"/>
    <property type="molecule type" value="Genomic_DNA"/>
</dbReference>
<sequence>LHHSRAAGVCQGLLNGVVSRTLTCFRSKESPSRGSLEFKLSLMLVGSLDSVTKHAILLGNSPMNMD</sequence>